<feature type="compositionally biased region" description="Basic and acidic residues" evidence="1">
    <location>
        <begin position="44"/>
        <end position="54"/>
    </location>
</feature>
<dbReference type="EMBL" id="LN736360">
    <property type="protein sequence ID" value="CEP60703.1"/>
    <property type="molecule type" value="Genomic_DNA"/>
</dbReference>
<dbReference type="AlphaFoldDB" id="A0A0C7N5I3"/>
<gene>
    <name evidence="2" type="ORF">LALA0_S01e17018g</name>
</gene>
<dbReference type="GeneID" id="34684107"/>
<dbReference type="HOGENOM" id="CLU_049491_0_0_1"/>
<dbReference type="RefSeq" id="XP_022626945.1">
    <property type="nucleotide sequence ID" value="XM_022774893.1"/>
</dbReference>
<dbReference type="Proteomes" id="UP000054304">
    <property type="component" value="Unassembled WGS sequence"/>
</dbReference>
<protein>
    <submittedName>
        <fullName evidence="2">LALA0S01e17018g1_1</fullName>
    </submittedName>
</protein>
<feature type="compositionally biased region" description="Basic and acidic residues" evidence="1">
    <location>
        <begin position="77"/>
        <end position="88"/>
    </location>
</feature>
<dbReference type="OrthoDB" id="4081967at2759"/>
<name>A0A0C7N5I3_9SACH</name>
<reference evidence="2 3" key="1">
    <citation type="submission" date="2014-12" db="EMBL/GenBank/DDBJ databases">
        <authorList>
            <person name="Neuveglise Cecile"/>
        </authorList>
    </citation>
    <scope>NUCLEOTIDE SEQUENCE [LARGE SCALE GENOMIC DNA]</scope>
    <source>
        <strain evidence="2 3">CBS 12615</strain>
    </source>
</reference>
<accession>A0A0C7N5I3</accession>
<feature type="compositionally biased region" description="Polar residues" evidence="1">
    <location>
        <begin position="89"/>
        <end position="103"/>
    </location>
</feature>
<dbReference type="InterPro" id="IPR035189">
    <property type="entry name" value="Std1/Mth1"/>
</dbReference>
<keyword evidence="3" id="KW-1185">Reference proteome</keyword>
<feature type="compositionally biased region" description="Low complexity" evidence="1">
    <location>
        <begin position="104"/>
        <end position="118"/>
    </location>
</feature>
<evidence type="ECO:0000313" key="3">
    <source>
        <dbReference type="Proteomes" id="UP000054304"/>
    </source>
</evidence>
<dbReference type="Pfam" id="PF17235">
    <property type="entry name" value="STD1"/>
    <property type="match status" value="1"/>
</dbReference>
<organism evidence="2 3">
    <name type="scientific">Lachancea lanzarotensis</name>
    <dbReference type="NCBI Taxonomy" id="1245769"/>
    <lineage>
        <taxon>Eukaryota</taxon>
        <taxon>Fungi</taxon>
        <taxon>Dikarya</taxon>
        <taxon>Ascomycota</taxon>
        <taxon>Saccharomycotina</taxon>
        <taxon>Saccharomycetes</taxon>
        <taxon>Saccharomycetales</taxon>
        <taxon>Saccharomycetaceae</taxon>
        <taxon>Lachancea</taxon>
    </lineage>
</organism>
<evidence type="ECO:0000256" key="1">
    <source>
        <dbReference type="SAM" id="MobiDB-lite"/>
    </source>
</evidence>
<sequence length="415" mass="47158">MFVLPPPPTSTKNALPGLLPKRKGHDNLAPVPEDQEFVNAPPEFADRARDEIHKRLLLTRNKRNGPADSNGARHSSQNRDHQPRRDSDTVSLATTSTNGSSVFSTPSHTTNSTGSTSASSAASFIDYFDKPRSILLQDALPKTFYDMYASELLLDSHNLLCNGRPKFTKRELLDWDLNDIRSLLMVERLRPEWGYKFPTIEFDTTSITTSASTAKTPVPQFRFQLLPLDSSDDMIIRCLVESDLYLEANLDYEFKLTSARYTVSAARKRHEQLVGRHEPVMILSKPEWRNIIENYLLNIAVEAQCRFDFKRHCAEFKKWKQLQALVKKPDMPPPSTIPQRKREPSLLRRTLLKNTAIKSTSSSIPEETLPIGTHTAFKGSSPKISLTKDEKSMLWSQCQSQVYSRLGLDWTPDRV</sequence>
<proteinExistence type="predicted"/>
<evidence type="ECO:0000313" key="2">
    <source>
        <dbReference type="EMBL" id="CEP60703.1"/>
    </source>
</evidence>
<feature type="region of interest" description="Disordered" evidence="1">
    <location>
        <begin position="1"/>
        <end position="118"/>
    </location>
</feature>